<keyword evidence="4" id="KW-1185">Reference proteome</keyword>
<sequence length="247" mass="26999">METGSPVADRDGDGLIDVRDACPDEPEDHDGFADDDGCVDRDNDADGIVDALRFEDGRWINCDLKVVDRVSYDWHAQDPARGGGGALRVEAGEVIDCRDMPEDRNGIEDEDGCPDQRSPTIVCGSPPLLATIRYALVGRLAREELAPLELVAADLRSAPAARVRIEAHVEPQRDREVARRSSQEMAQLVLDELARQGIARERLEAIGWGDSKPRSGDAADPAANRRIDVSVANESVLGEVRREHACR</sequence>
<dbReference type="EMBL" id="JAIRAU010000057">
    <property type="protein sequence ID" value="MBZ5715589.1"/>
    <property type="molecule type" value="Genomic_DNA"/>
</dbReference>
<protein>
    <recommendedName>
        <fullName evidence="2">OmpA-like domain-containing protein</fullName>
    </recommendedName>
</protein>
<dbReference type="Pfam" id="PF00691">
    <property type="entry name" value="OmpA"/>
    <property type="match status" value="1"/>
</dbReference>
<evidence type="ECO:0000259" key="2">
    <source>
        <dbReference type="Pfam" id="PF00691"/>
    </source>
</evidence>
<feature type="domain" description="OmpA-like" evidence="2">
    <location>
        <begin position="147"/>
        <end position="225"/>
    </location>
</feature>
<evidence type="ECO:0000313" key="4">
    <source>
        <dbReference type="Proteomes" id="UP001139031"/>
    </source>
</evidence>
<name>A0ABS7U4W1_9BACT</name>
<gene>
    <name evidence="3" type="ORF">K7C98_40710</name>
</gene>
<feature type="region of interest" description="Disordered" evidence="1">
    <location>
        <begin position="1"/>
        <end position="38"/>
    </location>
</feature>
<dbReference type="Gene3D" id="3.30.1330.60">
    <property type="entry name" value="OmpA-like domain"/>
    <property type="match status" value="1"/>
</dbReference>
<dbReference type="InterPro" id="IPR006665">
    <property type="entry name" value="OmpA-like"/>
</dbReference>
<reference evidence="3" key="1">
    <citation type="submission" date="2021-08" db="EMBL/GenBank/DDBJ databases">
        <authorList>
            <person name="Stevens D.C."/>
        </authorList>
    </citation>
    <scope>NUCLEOTIDE SEQUENCE</scope>
    <source>
        <strain evidence="3">DSM 53165</strain>
    </source>
</reference>
<dbReference type="InterPro" id="IPR036737">
    <property type="entry name" value="OmpA-like_sf"/>
</dbReference>
<feature type="compositionally biased region" description="Acidic residues" evidence="1">
    <location>
        <begin position="23"/>
        <end position="37"/>
    </location>
</feature>
<proteinExistence type="predicted"/>
<dbReference type="SUPFAM" id="SSF103088">
    <property type="entry name" value="OmpA-like"/>
    <property type="match status" value="1"/>
</dbReference>
<evidence type="ECO:0000313" key="3">
    <source>
        <dbReference type="EMBL" id="MBZ5715589.1"/>
    </source>
</evidence>
<accession>A0ABS7U4W1</accession>
<dbReference type="RefSeq" id="WP_224197328.1">
    <property type="nucleotide sequence ID" value="NZ_JAIRAU010000057.1"/>
</dbReference>
<evidence type="ECO:0000256" key="1">
    <source>
        <dbReference type="SAM" id="MobiDB-lite"/>
    </source>
</evidence>
<feature type="compositionally biased region" description="Basic and acidic residues" evidence="1">
    <location>
        <begin position="8"/>
        <end position="22"/>
    </location>
</feature>
<comment type="caution">
    <text evidence="3">The sequence shown here is derived from an EMBL/GenBank/DDBJ whole genome shotgun (WGS) entry which is preliminary data.</text>
</comment>
<dbReference type="Proteomes" id="UP001139031">
    <property type="component" value="Unassembled WGS sequence"/>
</dbReference>
<organism evidence="3 4">
    <name type="scientific">Nannocystis pusilla</name>
    <dbReference type="NCBI Taxonomy" id="889268"/>
    <lineage>
        <taxon>Bacteria</taxon>
        <taxon>Pseudomonadati</taxon>
        <taxon>Myxococcota</taxon>
        <taxon>Polyangia</taxon>
        <taxon>Nannocystales</taxon>
        <taxon>Nannocystaceae</taxon>
        <taxon>Nannocystis</taxon>
    </lineage>
</organism>